<dbReference type="GO" id="GO:0016813">
    <property type="term" value="F:hydrolase activity, acting on carbon-nitrogen (but not peptide) bonds, in linear amidines"/>
    <property type="evidence" value="ECO:0007669"/>
    <property type="project" value="InterPro"/>
</dbReference>
<sequence length="457" mass="50857">MNGSKHSFIRMKHDYAALKVKQDRLMDAIHNGCKFGASHRYGDDPTETGMARMSLDDSDKQIRDWFKSSVESIGCVHSVDQMGNQFALRPGKNKQAYPVMMGSHLDTQPTGGRYDGILGVNAGLEALRVLHEHDVETEGTIGLVNWTNEEGARFPMMAVASGVWAEAVPLETAWNLSEVSVSNDGTKKTMKQELERIGYLGQQKASYKEFPFAAYFELHIEQGPILEMEQRKIGVVEGVQAFKWFEITVRGRDTHAGTTPMYARMDSMLCAAKLIVEANKIAKGYDGLATTGILNMQPGSINTMAHTVTFTLDIRHKIDEKLSQIEKECRSRFQEIAANESEKGCSLEWKELVDSPAVKFHEDCIAAVRDSAIEVCEDLPKSASDGQLWKLMISGAGHDACYTNRRCPTSMIFTVTKDGISHNPREYCSPEDCELGAQTLLGAVLRYDKLRAERGEL</sequence>
<accession>A0AAN7T0E5</accession>
<keyword evidence="2" id="KW-0378">Hydrolase</keyword>
<gene>
    <name evidence="4" type="ORF">LTR05_003679</name>
</gene>
<dbReference type="PANTHER" id="PTHR32494">
    <property type="entry name" value="ALLANTOATE DEIMINASE-RELATED"/>
    <property type="match status" value="1"/>
</dbReference>
<evidence type="ECO:0000256" key="1">
    <source>
        <dbReference type="ARBA" id="ARBA00006247"/>
    </source>
</evidence>
<comment type="caution">
    <text evidence="4">The sequence shown here is derived from an EMBL/GenBank/DDBJ whole genome shotgun (WGS) entry which is preliminary data.</text>
</comment>
<dbReference type="CDD" id="cd03884">
    <property type="entry name" value="M20_bAS"/>
    <property type="match status" value="1"/>
</dbReference>
<feature type="domain" description="Peptidase M20 dimerisation" evidence="3">
    <location>
        <begin position="242"/>
        <end position="338"/>
    </location>
</feature>
<dbReference type="EMBL" id="JAVRRJ010000003">
    <property type="protein sequence ID" value="KAK5086511.1"/>
    <property type="molecule type" value="Genomic_DNA"/>
</dbReference>
<name>A0AAN7T0E5_9EURO</name>
<reference evidence="4 5" key="1">
    <citation type="submission" date="2023-08" db="EMBL/GenBank/DDBJ databases">
        <title>Black Yeasts Isolated from many extreme environments.</title>
        <authorList>
            <person name="Coleine C."/>
            <person name="Stajich J.E."/>
            <person name="Selbmann L."/>
        </authorList>
    </citation>
    <scope>NUCLEOTIDE SEQUENCE [LARGE SCALE GENOMIC DNA]</scope>
    <source>
        <strain evidence="4 5">CCFEE 5910</strain>
    </source>
</reference>
<organism evidence="4 5">
    <name type="scientific">Lithohypha guttulata</name>
    <dbReference type="NCBI Taxonomy" id="1690604"/>
    <lineage>
        <taxon>Eukaryota</taxon>
        <taxon>Fungi</taxon>
        <taxon>Dikarya</taxon>
        <taxon>Ascomycota</taxon>
        <taxon>Pezizomycotina</taxon>
        <taxon>Eurotiomycetes</taxon>
        <taxon>Chaetothyriomycetidae</taxon>
        <taxon>Chaetothyriales</taxon>
        <taxon>Trichomeriaceae</taxon>
        <taxon>Lithohypha</taxon>
    </lineage>
</organism>
<keyword evidence="5" id="KW-1185">Reference proteome</keyword>
<dbReference type="Gene3D" id="3.30.70.360">
    <property type="match status" value="1"/>
</dbReference>
<protein>
    <recommendedName>
        <fullName evidence="3">Peptidase M20 dimerisation domain-containing protein</fullName>
    </recommendedName>
</protein>
<dbReference type="PIRSF" id="PIRSF001235">
    <property type="entry name" value="Amidase_carbamoylase"/>
    <property type="match status" value="1"/>
</dbReference>
<dbReference type="AlphaFoldDB" id="A0AAN7T0E5"/>
<evidence type="ECO:0000313" key="4">
    <source>
        <dbReference type="EMBL" id="KAK5086511.1"/>
    </source>
</evidence>
<dbReference type="PANTHER" id="PTHR32494:SF5">
    <property type="entry name" value="ALLANTOATE AMIDOHYDROLASE"/>
    <property type="match status" value="1"/>
</dbReference>
<dbReference type="SUPFAM" id="SSF55031">
    <property type="entry name" value="Bacterial exopeptidase dimerisation domain"/>
    <property type="match status" value="1"/>
</dbReference>
<dbReference type="Pfam" id="PF01546">
    <property type="entry name" value="Peptidase_M20"/>
    <property type="match status" value="1"/>
</dbReference>
<dbReference type="InterPro" id="IPR011650">
    <property type="entry name" value="Peptidase_M20_dimer"/>
</dbReference>
<dbReference type="InterPro" id="IPR002933">
    <property type="entry name" value="Peptidase_M20"/>
</dbReference>
<proteinExistence type="inferred from homology"/>
<dbReference type="Gene3D" id="3.40.630.10">
    <property type="entry name" value="Zn peptidases"/>
    <property type="match status" value="1"/>
</dbReference>
<dbReference type="SUPFAM" id="SSF53187">
    <property type="entry name" value="Zn-dependent exopeptidases"/>
    <property type="match status" value="1"/>
</dbReference>
<evidence type="ECO:0000256" key="2">
    <source>
        <dbReference type="ARBA" id="ARBA00022801"/>
    </source>
</evidence>
<dbReference type="InterPro" id="IPR036264">
    <property type="entry name" value="Bact_exopeptidase_dim_dom"/>
</dbReference>
<comment type="similarity">
    <text evidence="1">Belongs to the peptidase M20A family.</text>
</comment>
<dbReference type="Proteomes" id="UP001309876">
    <property type="component" value="Unassembled WGS sequence"/>
</dbReference>
<evidence type="ECO:0000259" key="3">
    <source>
        <dbReference type="Pfam" id="PF07687"/>
    </source>
</evidence>
<dbReference type="NCBIfam" id="TIGR01879">
    <property type="entry name" value="hydantase"/>
    <property type="match status" value="1"/>
</dbReference>
<evidence type="ECO:0000313" key="5">
    <source>
        <dbReference type="Proteomes" id="UP001309876"/>
    </source>
</evidence>
<dbReference type="Pfam" id="PF07687">
    <property type="entry name" value="M20_dimer"/>
    <property type="match status" value="1"/>
</dbReference>
<dbReference type="InterPro" id="IPR010158">
    <property type="entry name" value="Amidase_Cbmase"/>
</dbReference>